<gene>
    <name evidence="2" type="ORF">UFOVP758_37</name>
</gene>
<dbReference type="EMBL" id="LR798353">
    <property type="protein sequence ID" value="CAB5225967.1"/>
    <property type="molecule type" value="Genomic_DNA"/>
</dbReference>
<sequence>MSNNFHHFDPYEMMTQMESHIAIISRNALEIVKAHNGLQHQLELVTQRLNEQQQEILELRQDLHRITNNNNIMSNSS</sequence>
<accession>A0A6J7X517</accession>
<name>A0A6J7X517_9CAUD</name>
<keyword evidence="1" id="KW-0175">Coiled coil</keyword>
<feature type="coiled-coil region" evidence="1">
    <location>
        <begin position="35"/>
        <end position="69"/>
    </location>
</feature>
<organism evidence="2">
    <name type="scientific">uncultured Caudovirales phage</name>
    <dbReference type="NCBI Taxonomy" id="2100421"/>
    <lineage>
        <taxon>Viruses</taxon>
        <taxon>Duplodnaviria</taxon>
        <taxon>Heunggongvirae</taxon>
        <taxon>Uroviricota</taxon>
        <taxon>Caudoviricetes</taxon>
        <taxon>Peduoviridae</taxon>
        <taxon>Maltschvirus</taxon>
        <taxon>Maltschvirus maltsch</taxon>
    </lineage>
</organism>
<protein>
    <submittedName>
        <fullName evidence="2">Uncharacterized protein</fullName>
    </submittedName>
</protein>
<evidence type="ECO:0000313" key="2">
    <source>
        <dbReference type="EMBL" id="CAB5225967.1"/>
    </source>
</evidence>
<proteinExistence type="predicted"/>
<evidence type="ECO:0000256" key="1">
    <source>
        <dbReference type="SAM" id="Coils"/>
    </source>
</evidence>
<reference evidence="2" key="1">
    <citation type="submission" date="2020-05" db="EMBL/GenBank/DDBJ databases">
        <authorList>
            <person name="Chiriac C."/>
            <person name="Salcher M."/>
            <person name="Ghai R."/>
            <person name="Kavagutti S V."/>
        </authorList>
    </citation>
    <scope>NUCLEOTIDE SEQUENCE</scope>
</reference>